<evidence type="ECO:0000256" key="2">
    <source>
        <dbReference type="ARBA" id="ARBA00022803"/>
    </source>
</evidence>
<feature type="repeat" description="TPR" evidence="3">
    <location>
        <begin position="201"/>
        <end position="234"/>
    </location>
</feature>
<dbReference type="RefSeq" id="WP_105335605.1">
    <property type="nucleotide sequence ID" value="NZ_PUHZ01000012.1"/>
</dbReference>
<dbReference type="Proteomes" id="UP000237819">
    <property type="component" value="Unassembled WGS sequence"/>
</dbReference>
<dbReference type="EMBL" id="PUHZ01000012">
    <property type="protein sequence ID" value="PQO45905.1"/>
    <property type="molecule type" value="Genomic_DNA"/>
</dbReference>
<dbReference type="OrthoDB" id="229305at2"/>
<dbReference type="AlphaFoldDB" id="A0A2S8GNA1"/>
<dbReference type="PANTHER" id="PTHR44858:SF1">
    <property type="entry name" value="UDP-N-ACETYLGLUCOSAMINE--PEPTIDE N-ACETYLGLUCOSAMINYLTRANSFERASE SPINDLY-RELATED"/>
    <property type="match status" value="1"/>
</dbReference>
<organism evidence="4 5">
    <name type="scientific">Blastopirellula marina</name>
    <dbReference type="NCBI Taxonomy" id="124"/>
    <lineage>
        <taxon>Bacteria</taxon>
        <taxon>Pseudomonadati</taxon>
        <taxon>Planctomycetota</taxon>
        <taxon>Planctomycetia</taxon>
        <taxon>Pirellulales</taxon>
        <taxon>Pirellulaceae</taxon>
        <taxon>Blastopirellula</taxon>
    </lineage>
</organism>
<name>A0A2S8GNA1_9BACT</name>
<reference evidence="4 5" key="1">
    <citation type="submission" date="2018-02" db="EMBL/GenBank/DDBJ databases">
        <title>Comparative genomes isolates from brazilian mangrove.</title>
        <authorList>
            <person name="Araujo J.E."/>
            <person name="Taketani R.G."/>
            <person name="Silva M.C.P."/>
            <person name="Loureco M.V."/>
            <person name="Andreote F.D."/>
        </authorList>
    </citation>
    <scope>NUCLEOTIDE SEQUENCE [LARGE SCALE GENOMIC DNA]</scope>
    <source>
        <strain evidence="4 5">Nap-Phe MGV</strain>
    </source>
</reference>
<dbReference type="Pfam" id="PF13432">
    <property type="entry name" value="TPR_16"/>
    <property type="match status" value="2"/>
</dbReference>
<evidence type="ECO:0000256" key="1">
    <source>
        <dbReference type="ARBA" id="ARBA00022737"/>
    </source>
</evidence>
<dbReference type="PANTHER" id="PTHR44858">
    <property type="entry name" value="TETRATRICOPEPTIDE REPEAT PROTEIN 6"/>
    <property type="match status" value="1"/>
</dbReference>
<gene>
    <name evidence="4" type="ORF">C5Y93_11665</name>
</gene>
<dbReference type="SUPFAM" id="SSF48439">
    <property type="entry name" value="Protein prenylyltransferase"/>
    <property type="match status" value="1"/>
</dbReference>
<accession>A0A2S8GNA1</accession>
<evidence type="ECO:0000313" key="4">
    <source>
        <dbReference type="EMBL" id="PQO45905.1"/>
    </source>
</evidence>
<sequence length="364" mass="40825">MRGCLTLWFCLWSAVAVGHEVGDTVYVVSEAGVELKSSDGVATHVSQGMPLKVLEVEGERLHLQASWDKKVAWIKTDQVAAADQADQRFSAAIEEKPTAGAYLARAQVKFANDDRVSALEDVNAAIRLNPQSSAALNFRAWLWLHRMDYDQAIADCDAAILLDPNLTLAYVCRGRAKYKKGRSFDAIDDFDAAIRLDPTRSNVFHNRGVAHLENRNGERAADDFTEAIRLGADDALVYCNRGLANRRQRKYGEALSDFEDSIMRDPQDAWSYANAAWIYATCPEEKWRDGKRGVELALKACELSQGNVTFHRETLAAAYAEAGEFDEAIETQEAIVRKTPKSHRENYEETLRLYKKGRPYRESP</sequence>
<dbReference type="Gene3D" id="1.25.40.10">
    <property type="entry name" value="Tetratricopeptide repeat domain"/>
    <property type="match status" value="2"/>
</dbReference>
<feature type="repeat" description="TPR" evidence="3">
    <location>
        <begin position="167"/>
        <end position="200"/>
    </location>
</feature>
<dbReference type="InterPro" id="IPR050498">
    <property type="entry name" value="Ycf3"/>
</dbReference>
<dbReference type="PROSITE" id="PS50005">
    <property type="entry name" value="TPR"/>
    <property type="match status" value="3"/>
</dbReference>
<comment type="caution">
    <text evidence="4">The sequence shown here is derived from an EMBL/GenBank/DDBJ whole genome shotgun (WGS) entry which is preliminary data.</text>
</comment>
<dbReference type="SMART" id="SM00028">
    <property type="entry name" value="TPR"/>
    <property type="match status" value="6"/>
</dbReference>
<dbReference type="InterPro" id="IPR019734">
    <property type="entry name" value="TPR_rpt"/>
</dbReference>
<evidence type="ECO:0000256" key="3">
    <source>
        <dbReference type="PROSITE-ProRule" id="PRU00339"/>
    </source>
</evidence>
<feature type="repeat" description="TPR" evidence="3">
    <location>
        <begin position="235"/>
        <end position="268"/>
    </location>
</feature>
<proteinExistence type="predicted"/>
<keyword evidence="2 3" id="KW-0802">TPR repeat</keyword>
<keyword evidence="1" id="KW-0677">Repeat</keyword>
<evidence type="ECO:0000313" key="5">
    <source>
        <dbReference type="Proteomes" id="UP000237819"/>
    </source>
</evidence>
<dbReference type="InterPro" id="IPR011990">
    <property type="entry name" value="TPR-like_helical_dom_sf"/>
</dbReference>
<protein>
    <submittedName>
        <fullName evidence="4">Uncharacterized protein</fullName>
    </submittedName>
</protein>